<dbReference type="InterPro" id="IPR043504">
    <property type="entry name" value="Peptidase_S1_PA_chymotrypsin"/>
</dbReference>
<evidence type="ECO:0000313" key="2">
    <source>
        <dbReference type="Proteomes" id="UP000198688"/>
    </source>
</evidence>
<name>A0A1H2AWU2_9ACTN</name>
<dbReference type="InterPro" id="IPR009003">
    <property type="entry name" value="Peptidase_S1_PA"/>
</dbReference>
<keyword evidence="2" id="KW-1185">Reference proteome</keyword>
<dbReference type="STRING" id="113562.SAMN04489716_4157"/>
<proteinExistence type="predicted"/>
<protein>
    <submittedName>
        <fullName evidence="1">Trypsin-like peptidase domain-containing protein</fullName>
    </submittedName>
</protein>
<gene>
    <name evidence="1" type="ORF">SAMN04489716_4157</name>
</gene>
<dbReference type="Pfam" id="PF13365">
    <property type="entry name" value="Trypsin_2"/>
    <property type="match status" value="1"/>
</dbReference>
<dbReference type="EMBL" id="LT629758">
    <property type="protein sequence ID" value="SDT50448.1"/>
    <property type="molecule type" value="Genomic_DNA"/>
</dbReference>
<reference evidence="1 2" key="1">
    <citation type="submission" date="2016-10" db="EMBL/GenBank/DDBJ databases">
        <authorList>
            <person name="de Groot N.N."/>
        </authorList>
    </citation>
    <scope>NUCLEOTIDE SEQUENCE [LARGE SCALE GENOMIC DNA]</scope>
    <source>
        <strain evidence="1 2">DSM 43941</strain>
    </source>
</reference>
<accession>A0A1H2AWU2</accession>
<dbReference type="SUPFAM" id="SSF50494">
    <property type="entry name" value="Trypsin-like serine proteases"/>
    <property type="match status" value="1"/>
</dbReference>
<dbReference type="AlphaFoldDB" id="A0A1H2AWU2"/>
<evidence type="ECO:0000313" key="1">
    <source>
        <dbReference type="EMBL" id="SDT50448.1"/>
    </source>
</evidence>
<dbReference type="Gene3D" id="2.40.10.10">
    <property type="entry name" value="Trypsin-like serine proteases"/>
    <property type="match status" value="2"/>
</dbReference>
<sequence length="390" mass="41134">MPEAREYLKAIAVGGERSNSLETAASGGGSTDPAIRTGLTERLDAEIGYIARVTGMTADPGRRLEILRLADSALAKLLGEGEAARLTPADISGLEAVVATDGSRPVLFVKEDLPVLDHPAIGGYREMLSRMQEDVRVVCRSVGRVDDPDPAVEVGYHGTAWAIDEGVVVTNYHVLQAIAPQATRIGGRFEGRLKPGVAVNFGHEAGGQRPDRRFPIRRVLRVGSPAASAPTGPGLDFHALDLAVLELEPVAGRPFPDPVTVARGDDPMTMGGLATKGRTVYVTGYPGDPTSTTPNLMATLFNGVLSCKRLSPGVITDAPGELSDDPRGWVMTHDASTLGGSSGSLVADLTVFGRTGLGLHFAGQHARRNWAHALERITRELHGAIPVGSR</sequence>
<dbReference type="RefSeq" id="WP_092546161.1">
    <property type="nucleotide sequence ID" value="NZ_BOMJ01000042.1"/>
</dbReference>
<organism evidence="1 2">
    <name type="scientific">Actinoplanes derwentensis</name>
    <dbReference type="NCBI Taxonomy" id="113562"/>
    <lineage>
        <taxon>Bacteria</taxon>
        <taxon>Bacillati</taxon>
        <taxon>Actinomycetota</taxon>
        <taxon>Actinomycetes</taxon>
        <taxon>Micromonosporales</taxon>
        <taxon>Micromonosporaceae</taxon>
        <taxon>Actinoplanes</taxon>
    </lineage>
</organism>
<dbReference type="Proteomes" id="UP000198688">
    <property type="component" value="Chromosome I"/>
</dbReference>
<dbReference type="OrthoDB" id="9811262at2"/>